<proteinExistence type="predicted"/>
<feature type="compositionally biased region" description="Basic and acidic residues" evidence="1">
    <location>
        <begin position="29"/>
        <end position="42"/>
    </location>
</feature>
<reference evidence="2 3" key="1">
    <citation type="journal article" date="2021" name="Plant Biotechnol. J.">
        <title>Multi-omics assisted identification of the key and species-specific regulatory components of drought-tolerant mechanisms in Gossypium stocksii.</title>
        <authorList>
            <person name="Yu D."/>
            <person name="Ke L."/>
            <person name="Zhang D."/>
            <person name="Wu Y."/>
            <person name="Sun Y."/>
            <person name="Mei J."/>
            <person name="Sun J."/>
            <person name="Sun Y."/>
        </authorList>
    </citation>
    <scope>NUCLEOTIDE SEQUENCE [LARGE SCALE GENOMIC DNA]</scope>
    <source>
        <strain evidence="3">cv. E1</strain>
        <tissue evidence="2">Leaf</tissue>
    </source>
</reference>
<accession>A0A9D4AE36</accession>
<dbReference type="EMBL" id="JAIQCV010000004">
    <property type="protein sequence ID" value="KAH1108211.1"/>
    <property type="molecule type" value="Genomic_DNA"/>
</dbReference>
<name>A0A9D4AE36_9ROSI</name>
<feature type="non-terminal residue" evidence="2">
    <location>
        <position position="51"/>
    </location>
</feature>
<sequence>RSKARKLREQMNDTLGESIGLAAGSSPHSDSKKLAKDEERNGKIVIQRKYK</sequence>
<dbReference type="Proteomes" id="UP000828251">
    <property type="component" value="Unassembled WGS sequence"/>
</dbReference>
<feature type="non-terminal residue" evidence="2">
    <location>
        <position position="1"/>
    </location>
</feature>
<dbReference type="AlphaFoldDB" id="A0A9D4AE36"/>
<evidence type="ECO:0000313" key="3">
    <source>
        <dbReference type="Proteomes" id="UP000828251"/>
    </source>
</evidence>
<evidence type="ECO:0000256" key="1">
    <source>
        <dbReference type="SAM" id="MobiDB-lite"/>
    </source>
</evidence>
<comment type="caution">
    <text evidence="2">The sequence shown here is derived from an EMBL/GenBank/DDBJ whole genome shotgun (WGS) entry which is preliminary data.</text>
</comment>
<organism evidence="2 3">
    <name type="scientific">Gossypium stocksii</name>
    <dbReference type="NCBI Taxonomy" id="47602"/>
    <lineage>
        <taxon>Eukaryota</taxon>
        <taxon>Viridiplantae</taxon>
        <taxon>Streptophyta</taxon>
        <taxon>Embryophyta</taxon>
        <taxon>Tracheophyta</taxon>
        <taxon>Spermatophyta</taxon>
        <taxon>Magnoliopsida</taxon>
        <taxon>eudicotyledons</taxon>
        <taxon>Gunneridae</taxon>
        <taxon>Pentapetalae</taxon>
        <taxon>rosids</taxon>
        <taxon>malvids</taxon>
        <taxon>Malvales</taxon>
        <taxon>Malvaceae</taxon>
        <taxon>Malvoideae</taxon>
        <taxon>Gossypium</taxon>
    </lineage>
</organism>
<feature type="region of interest" description="Disordered" evidence="1">
    <location>
        <begin position="1"/>
        <end position="51"/>
    </location>
</feature>
<protein>
    <submittedName>
        <fullName evidence="2">Uncharacterized protein</fullName>
    </submittedName>
</protein>
<evidence type="ECO:0000313" key="2">
    <source>
        <dbReference type="EMBL" id="KAH1108211.1"/>
    </source>
</evidence>
<gene>
    <name evidence="2" type="ORF">J1N35_011979</name>
</gene>
<keyword evidence="3" id="KW-1185">Reference proteome</keyword>